<accession>A0AB34P1X2</accession>
<dbReference type="EMBL" id="KN050674">
    <property type="protein sequence ID" value="KFL97320.1"/>
    <property type="molecule type" value="Genomic_DNA"/>
</dbReference>
<reference evidence="1 2" key="1">
    <citation type="submission" date="2010-03" db="EMBL/GenBank/DDBJ databases">
        <title>The Genome Sequence of Lactobacillus gasseri strain SV-16A-US.</title>
        <authorList>
            <consortium name="The Broad Institute Genome Sequencing Platform"/>
            <person name="Ward D."/>
            <person name="Earl A."/>
            <person name="Feldgarden M."/>
            <person name="Gevers D."/>
            <person name="Young S.K."/>
            <person name="Zeng Q."/>
            <person name="Koehrsen M."/>
            <person name="Alvarado L."/>
            <person name="Berlin A."/>
            <person name="Bochicchio J."/>
            <person name="Borenstein D."/>
            <person name="Chapman S.B."/>
            <person name="Chen Z."/>
            <person name="Engels R."/>
            <person name="Freedman E."/>
            <person name="Gellesch M."/>
            <person name="Goldberg J."/>
            <person name="Griggs A."/>
            <person name="Gujja S."/>
            <person name="Heilman E."/>
            <person name="Heiman D."/>
            <person name="Hepburn T."/>
            <person name="Howarth C."/>
            <person name="Jen D."/>
            <person name="Larson L."/>
            <person name="Mehta T."/>
            <person name="Park D."/>
            <person name="Pearson M."/>
            <person name="Roberts A."/>
            <person name="Saif S."/>
            <person name="Shea T."/>
            <person name="Shenoy N."/>
            <person name="Sisk P."/>
            <person name="Stolte C."/>
            <person name="Sykes S."/>
            <person name="Thomson T."/>
            <person name="Walk T."/>
            <person name="White J."/>
            <person name="Yandava C."/>
            <person name="Liu Y."/>
            <person name="Xu Q."/>
            <person name="Haas B."/>
            <person name="Nusbaum C."/>
            <person name="Birren B."/>
        </authorList>
    </citation>
    <scope>NUCLEOTIDE SEQUENCE [LARGE SCALE GENOMIC DNA]</scope>
    <source>
        <strain evidence="1 2">SV-16A-US</strain>
    </source>
</reference>
<sequence>MEVNFMTDEQIAHDIAVALAVASAQKKNTSNTSLSAVTEYFRIYKRVLSQVKASNH</sequence>
<dbReference type="Proteomes" id="UP000030761">
    <property type="component" value="Unassembled WGS sequence"/>
</dbReference>
<gene>
    <name evidence="1" type="ORF">HMPREF5175_00159</name>
</gene>
<dbReference type="AlphaFoldDB" id="A0AB34P1X2"/>
<protein>
    <submittedName>
        <fullName evidence="1">Uncharacterized protein</fullName>
    </submittedName>
</protein>
<proteinExistence type="predicted"/>
<name>A0AB34P1X2_LACGS</name>
<evidence type="ECO:0000313" key="1">
    <source>
        <dbReference type="EMBL" id="KFL97320.1"/>
    </source>
</evidence>
<evidence type="ECO:0000313" key="2">
    <source>
        <dbReference type="Proteomes" id="UP000030761"/>
    </source>
</evidence>
<organism evidence="1 2">
    <name type="scientific">Lactobacillus gasseri SV-16A-US</name>
    <dbReference type="NCBI Taxonomy" id="575604"/>
    <lineage>
        <taxon>Bacteria</taxon>
        <taxon>Bacillati</taxon>
        <taxon>Bacillota</taxon>
        <taxon>Bacilli</taxon>
        <taxon>Lactobacillales</taxon>
        <taxon>Lactobacillaceae</taxon>
        <taxon>Lactobacillus</taxon>
    </lineage>
</organism>